<evidence type="ECO:0000256" key="3">
    <source>
        <dbReference type="ARBA" id="ARBA00048782"/>
    </source>
</evidence>
<organism evidence="6 7">
    <name type="scientific">Hymenobacter sedentarius</name>
    <dbReference type="NCBI Taxonomy" id="1411621"/>
    <lineage>
        <taxon>Bacteria</taxon>
        <taxon>Pseudomonadati</taxon>
        <taxon>Bacteroidota</taxon>
        <taxon>Cytophagia</taxon>
        <taxon>Cytophagales</taxon>
        <taxon>Hymenobacteraceae</taxon>
        <taxon>Hymenobacter</taxon>
    </lineage>
</organism>
<evidence type="ECO:0000259" key="5">
    <source>
        <dbReference type="Pfam" id="PF01625"/>
    </source>
</evidence>
<dbReference type="EC" id="1.8.4.11" evidence="4"/>
<evidence type="ECO:0000313" key="7">
    <source>
        <dbReference type="Proteomes" id="UP000059542"/>
    </source>
</evidence>
<dbReference type="AlphaFoldDB" id="A0A0U4AD44"/>
<gene>
    <name evidence="4" type="primary">msrA</name>
    <name evidence="6" type="ORF">AUC43_14010</name>
</gene>
<dbReference type="GO" id="GO:0008113">
    <property type="term" value="F:peptide-methionine (S)-S-oxide reductase activity"/>
    <property type="evidence" value="ECO:0007669"/>
    <property type="project" value="UniProtKB-UniRule"/>
</dbReference>
<dbReference type="OrthoDB" id="4174719at2"/>
<dbReference type="GO" id="GO:0033744">
    <property type="term" value="F:L-methionine:thioredoxin-disulfide S-oxidoreductase activity"/>
    <property type="evidence" value="ECO:0007669"/>
    <property type="project" value="RHEA"/>
</dbReference>
<evidence type="ECO:0000256" key="4">
    <source>
        <dbReference type="HAMAP-Rule" id="MF_01401"/>
    </source>
</evidence>
<dbReference type="PANTHER" id="PTHR43774:SF1">
    <property type="entry name" value="PEPTIDE METHIONINE SULFOXIDE REDUCTASE MSRA 2"/>
    <property type="match status" value="1"/>
</dbReference>
<dbReference type="Proteomes" id="UP000059542">
    <property type="component" value="Chromosome"/>
</dbReference>
<accession>A0A0U4AD44</accession>
<sequence>MEHATFGAGCFWCVEAVFQNLKGVEKVVSGYAGGRIKNPTYKEVCSGLTGHAEVIDITFDPAVISYKELLEIFWKTHDPTTLNRQGNDTGTQYRSVIYYHNDEQKQLAEYYKQKLNKEKAFPNPVVTEITAAPEFYPAENYHQNYFNLHGHEPYCQFVARPKVEKVKALFGDKLKAGAAI</sequence>
<dbReference type="NCBIfam" id="TIGR00401">
    <property type="entry name" value="msrA"/>
    <property type="match status" value="1"/>
</dbReference>
<dbReference type="InterPro" id="IPR036509">
    <property type="entry name" value="Met_Sox_Rdtase_MsrA_sf"/>
</dbReference>
<dbReference type="STRING" id="1411621.AUC43_14010"/>
<comment type="similarity">
    <text evidence="4">Belongs to the MsrA Met sulfoxide reductase family.</text>
</comment>
<name>A0A0U4AD44_9BACT</name>
<dbReference type="SUPFAM" id="SSF55068">
    <property type="entry name" value="Peptide methionine sulfoxide reductase"/>
    <property type="match status" value="1"/>
</dbReference>
<proteinExistence type="inferred from homology"/>
<dbReference type="PANTHER" id="PTHR43774">
    <property type="entry name" value="PEPTIDE METHIONINE SULFOXIDE REDUCTASE"/>
    <property type="match status" value="1"/>
</dbReference>
<keyword evidence="7" id="KW-1185">Reference proteome</keyword>
<dbReference type="Gene3D" id="3.30.1060.10">
    <property type="entry name" value="Peptide methionine sulphoxide reductase MsrA"/>
    <property type="match status" value="1"/>
</dbReference>
<keyword evidence="1 4" id="KW-0560">Oxidoreductase</keyword>
<evidence type="ECO:0000256" key="1">
    <source>
        <dbReference type="ARBA" id="ARBA00023002"/>
    </source>
</evidence>
<feature type="active site" evidence="4">
    <location>
        <position position="10"/>
    </location>
</feature>
<comment type="function">
    <text evidence="4">Has an important function as a repair enzyme for proteins that have been inactivated by oxidation. Catalyzes the reversible oxidation-reduction of methionine sulfoxide in proteins to methionine.</text>
</comment>
<evidence type="ECO:0000256" key="2">
    <source>
        <dbReference type="ARBA" id="ARBA00047806"/>
    </source>
</evidence>
<protein>
    <recommendedName>
        <fullName evidence="4">Peptide methionine sulfoxide reductase MsrA</fullName>
        <shortName evidence="4">Protein-methionine-S-oxide reductase</shortName>
        <ecNumber evidence="4">1.8.4.11</ecNumber>
    </recommendedName>
    <alternativeName>
        <fullName evidence="4">Peptide-methionine (S)-S-oxide reductase</fullName>
        <shortName evidence="4">Peptide Met(O) reductase</shortName>
    </alternativeName>
</protein>
<reference evidence="6 7" key="1">
    <citation type="submission" date="2015-12" db="EMBL/GenBank/DDBJ databases">
        <authorList>
            <person name="Shamseldin A."/>
            <person name="Moawad H."/>
            <person name="Abd El-Rahim W.M."/>
            <person name="Sadowsky M.J."/>
        </authorList>
    </citation>
    <scope>NUCLEOTIDE SEQUENCE [LARGE SCALE GENOMIC DNA]</scope>
    <source>
        <strain evidence="6 7">DG5B</strain>
    </source>
</reference>
<comment type="catalytic activity">
    <reaction evidence="2 4">
        <text>L-methionyl-[protein] + [thioredoxin]-disulfide + H2O = L-methionyl-(S)-S-oxide-[protein] + [thioredoxin]-dithiol</text>
        <dbReference type="Rhea" id="RHEA:14217"/>
        <dbReference type="Rhea" id="RHEA-COMP:10698"/>
        <dbReference type="Rhea" id="RHEA-COMP:10700"/>
        <dbReference type="Rhea" id="RHEA-COMP:12313"/>
        <dbReference type="Rhea" id="RHEA-COMP:12315"/>
        <dbReference type="ChEBI" id="CHEBI:15377"/>
        <dbReference type="ChEBI" id="CHEBI:16044"/>
        <dbReference type="ChEBI" id="CHEBI:29950"/>
        <dbReference type="ChEBI" id="CHEBI:44120"/>
        <dbReference type="ChEBI" id="CHEBI:50058"/>
        <dbReference type="EC" id="1.8.4.11"/>
    </reaction>
</comment>
<dbReference type="HAMAP" id="MF_01401">
    <property type="entry name" value="MsrA"/>
    <property type="match status" value="1"/>
</dbReference>
<dbReference type="Pfam" id="PF01625">
    <property type="entry name" value="PMSR"/>
    <property type="match status" value="1"/>
</dbReference>
<feature type="domain" description="Peptide methionine sulphoxide reductase MsrA" evidence="5">
    <location>
        <begin position="4"/>
        <end position="156"/>
    </location>
</feature>
<evidence type="ECO:0000313" key="6">
    <source>
        <dbReference type="EMBL" id="ALW86108.1"/>
    </source>
</evidence>
<dbReference type="RefSeq" id="WP_068194818.1">
    <property type="nucleotide sequence ID" value="NZ_CP013909.1"/>
</dbReference>
<dbReference type="EMBL" id="CP013909">
    <property type="protein sequence ID" value="ALW86108.1"/>
    <property type="molecule type" value="Genomic_DNA"/>
</dbReference>
<dbReference type="KEGG" id="hyg:AUC43_14010"/>
<comment type="catalytic activity">
    <reaction evidence="3 4">
        <text>[thioredoxin]-disulfide + L-methionine + H2O = L-methionine (S)-S-oxide + [thioredoxin]-dithiol</text>
        <dbReference type="Rhea" id="RHEA:19993"/>
        <dbReference type="Rhea" id="RHEA-COMP:10698"/>
        <dbReference type="Rhea" id="RHEA-COMP:10700"/>
        <dbReference type="ChEBI" id="CHEBI:15377"/>
        <dbReference type="ChEBI" id="CHEBI:29950"/>
        <dbReference type="ChEBI" id="CHEBI:50058"/>
        <dbReference type="ChEBI" id="CHEBI:57844"/>
        <dbReference type="ChEBI" id="CHEBI:58772"/>
        <dbReference type="EC" id="1.8.4.11"/>
    </reaction>
</comment>
<dbReference type="InterPro" id="IPR002569">
    <property type="entry name" value="Met_Sox_Rdtase_MsrA_dom"/>
</dbReference>